<dbReference type="EMBL" id="KV426118">
    <property type="protein sequence ID" value="KZV87694.1"/>
    <property type="molecule type" value="Genomic_DNA"/>
</dbReference>
<reference evidence="2 3" key="1">
    <citation type="journal article" date="2016" name="Mol. Biol. Evol.">
        <title>Comparative Genomics of Early-Diverging Mushroom-Forming Fungi Provides Insights into the Origins of Lignocellulose Decay Capabilities.</title>
        <authorList>
            <person name="Nagy L.G."/>
            <person name="Riley R."/>
            <person name="Tritt A."/>
            <person name="Adam C."/>
            <person name="Daum C."/>
            <person name="Floudas D."/>
            <person name="Sun H."/>
            <person name="Yadav J.S."/>
            <person name="Pangilinan J."/>
            <person name="Larsson K.H."/>
            <person name="Matsuura K."/>
            <person name="Barry K."/>
            <person name="Labutti K."/>
            <person name="Kuo R."/>
            <person name="Ohm R.A."/>
            <person name="Bhattacharya S.S."/>
            <person name="Shirouzu T."/>
            <person name="Yoshinaga Y."/>
            <person name="Martin F.M."/>
            <person name="Grigoriev I.V."/>
            <person name="Hibbett D.S."/>
        </authorList>
    </citation>
    <scope>NUCLEOTIDE SEQUENCE [LARGE SCALE GENOMIC DNA]</scope>
    <source>
        <strain evidence="2 3">HHB12029</strain>
    </source>
</reference>
<dbReference type="AlphaFoldDB" id="A0A165EU67"/>
<dbReference type="InParanoid" id="A0A165EU67"/>
<name>A0A165EU67_EXIGL</name>
<protein>
    <submittedName>
        <fullName evidence="2">Uncharacterized protein</fullName>
    </submittedName>
</protein>
<feature type="region of interest" description="Disordered" evidence="1">
    <location>
        <begin position="1"/>
        <end position="39"/>
    </location>
</feature>
<dbReference type="Proteomes" id="UP000077266">
    <property type="component" value="Unassembled WGS sequence"/>
</dbReference>
<organism evidence="2 3">
    <name type="scientific">Exidia glandulosa HHB12029</name>
    <dbReference type="NCBI Taxonomy" id="1314781"/>
    <lineage>
        <taxon>Eukaryota</taxon>
        <taxon>Fungi</taxon>
        <taxon>Dikarya</taxon>
        <taxon>Basidiomycota</taxon>
        <taxon>Agaricomycotina</taxon>
        <taxon>Agaricomycetes</taxon>
        <taxon>Auriculariales</taxon>
        <taxon>Exidiaceae</taxon>
        <taxon>Exidia</taxon>
    </lineage>
</organism>
<evidence type="ECO:0000256" key="1">
    <source>
        <dbReference type="SAM" id="MobiDB-lite"/>
    </source>
</evidence>
<proteinExistence type="predicted"/>
<sequence>MRHVGADDVPHVARHSAVRLDDVQNQSRRPGPALARDANFLPPADATCKSLHRSTAYLASRSHRLRSSNTSASMTRSESMFRVALACCRLSPAGGFDPCDTSAPMHNFARAVKRPNAIRRLTRLPRTAGGSTRSRKPSAVRRPVACTRTLLTRRASRLLNHASGRRNERARPNGECT</sequence>
<evidence type="ECO:0000313" key="2">
    <source>
        <dbReference type="EMBL" id="KZV87694.1"/>
    </source>
</evidence>
<accession>A0A165EU67</accession>
<evidence type="ECO:0000313" key="3">
    <source>
        <dbReference type="Proteomes" id="UP000077266"/>
    </source>
</evidence>
<keyword evidence="3" id="KW-1185">Reference proteome</keyword>
<feature type="compositionally biased region" description="Basic and acidic residues" evidence="1">
    <location>
        <begin position="1"/>
        <end position="11"/>
    </location>
</feature>
<gene>
    <name evidence="2" type="ORF">EXIGLDRAFT_196418</name>
</gene>